<evidence type="ECO:0000256" key="5">
    <source>
        <dbReference type="ARBA" id="ARBA00022898"/>
    </source>
</evidence>
<dbReference type="Pfam" id="PF00202">
    <property type="entry name" value="Aminotran_3"/>
    <property type="match status" value="1"/>
</dbReference>
<keyword evidence="4 7" id="KW-0808">Transferase</keyword>
<organism evidence="8 9">
    <name type="scientific">Pseudomonas chlororaphis</name>
    <dbReference type="NCBI Taxonomy" id="587753"/>
    <lineage>
        <taxon>Bacteria</taxon>
        <taxon>Pseudomonadati</taxon>
        <taxon>Pseudomonadota</taxon>
        <taxon>Gammaproteobacteria</taxon>
        <taxon>Pseudomonadales</taxon>
        <taxon>Pseudomonadaceae</taxon>
        <taxon>Pseudomonas</taxon>
    </lineage>
</organism>
<dbReference type="GO" id="GO:0047307">
    <property type="term" value="F:diaminobutyrate-pyruvate transaminase activity"/>
    <property type="evidence" value="ECO:0007669"/>
    <property type="project" value="InterPro"/>
</dbReference>
<dbReference type="GO" id="GO:0030170">
    <property type="term" value="F:pyridoxal phosphate binding"/>
    <property type="evidence" value="ECO:0007669"/>
    <property type="project" value="InterPro"/>
</dbReference>
<comment type="similarity">
    <text evidence="2 6">Belongs to the class-III pyridoxal-phosphate-dependent aminotransferase family.</text>
</comment>
<comment type="catalytic activity">
    <reaction evidence="7">
        <text>L-2,4-diaminobutanoate + 2-oxoglutarate = L-aspartate 4-semialdehyde + L-glutamate</text>
        <dbReference type="Rhea" id="RHEA:11160"/>
        <dbReference type="ChEBI" id="CHEBI:16810"/>
        <dbReference type="ChEBI" id="CHEBI:29985"/>
        <dbReference type="ChEBI" id="CHEBI:58761"/>
        <dbReference type="ChEBI" id="CHEBI:537519"/>
        <dbReference type="EC" id="2.6.1.76"/>
    </reaction>
</comment>
<dbReference type="InterPro" id="IPR005814">
    <property type="entry name" value="Aminotrans_3"/>
</dbReference>
<dbReference type="InterPro" id="IPR015424">
    <property type="entry name" value="PyrdxlP-dep_Trfase"/>
</dbReference>
<dbReference type="GO" id="GO:0019491">
    <property type="term" value="P:ectoine biosynthetic process"/>
    <property type="evidence" value="ECO:0007669"/>
    <property type="project" value="InterPro"/>
</dbReference>
<dbReference type="SUPFAM" id="SSF53383">
    <property type="entry name" value="PLP-dependent transferases"/>
    <property type="match status" value="1"/>
</dbReference>
<dbReference type="InterPro" id="IPR015421">
    <property type="entry name" value="PyrdxlP-dep_Trfase_major"/>
</dbReference>
<keyword evidence="3 7" id="KW-0032">Aminotransferase</keyword>
<dbReference type="PIRSF" id="PIRSF000521">
    <property type="entry name" value="Transaminase_4ab_Lys_Orn"/>
    <property type="match status" value="1"/>
</dbReference>
<dbReference type="InterPro" id="IPR004637">
    <property type="entry name" value="Dat"/>
</dbReference>
<dbReference type="PROSITE" id="PS00600">
    <property type="entry name" value="AA_TRANSFER_CLASS_3"/>
    <property type="match status" value="1"/>
</dbReference>
<dbReference type="Proteomes" id="UP000277437">
    <property type="component" value="Chromosome"/>
</dbReference>
<gene>
    <name evidence="8" type="primary">ectB</name>
    <name evidence="8" type="ORF">NCTC7357_03041</name>
</gene>
<comment type="function">
    <text evidence="7">Catalyzes reversively the conversion of L-aspartate beta-semialdehyde (ASA) to L-2,4-diaminobutyrate (DABA) by transamination with L-glutamate.</text>
</comment>
<evidence type="ECO:0000256" key="2">
    <source>
        <dbReference type="ARBA" id="ARBA00008954"/>
    </source>
</evidence>
<comment type="pathway">
    <text evidence="7">Amine and polyamine biosynthesis; ectoine biosynthesis; L-ectoine from L-aspartate 4-semialdehyde: step 1/3.</text>
</comment>
<dbReference type="RefSeq" id="WP_226303368.1">
    <property type="nucleotide sequence ID" value="NZ_CP083442.1"/>
</dbReference>
<dbReference type="PANTHER" id="PTHR43552:SF2">
    <property type="entry name" value="DIAMINOBUTYRATE--2-OXOGLUTARATE TRANSAMINASE"/>
    <property type="match status" value="1"/>
</dbReference>
<dbReference type="Gene3D" id="3.40.640.10">
    <property type="entry name" value="Type I PLP-dependent aspartate aminotransferase-like (Major domain)"/>
    <property type="match status" value="1"/>
</dbReference>
<evidence type="ECO:0000313" key="8">
    <source>
        <dbReference type="EMBL" id="VEF74732.1"/>
    </source>
</evidence>
<evidence type="ECO:0000256" key="7">
    <source>
        <dbReference type="RuleBase" id="RU365034"/>
    </source>
</evidence>
<dbReference type="EC" id="2.6.1.76" evidence="7"/>
<dbReference type="Gene3D" id="3.90.1150.10">
    <property type="entry name" value="Aspartate Aminotransferase, domain 1"/>
    <property type="match status" value="1"/>
</dbReference>
<dbReference type="NCBIfam" id="TIGR00709">
    <property type="entry name" value="dat"/>
    <property type="match status" value="1"/>
</dbReference>
<evidence type="ECO:0000313" key="9">
    <source>
        <dbReference type="Proteomes" id="UP000277437"/>
    </source>
</evidence>
<keyword evidence="5 6" id="KW-0663">Pyridoxal phosphate</keyword>
<dbReference type="GO" id="GO:0045303">
    <property type="term" value="F:diaminobutyrate-2-oxoglutarate transaminase activity"/>
    <property type="evidence" value="ECO:0007669"/>
    <property type="project" value="UniProtKB-EC"/>
</dbReference>
<evidence type="ECO:0000256" key="6">
    <source>
        <dbReference type="RuleBase" id="RU003560"/>
    </source>
</evidence>
<dbReference type="PANTHER" id="PTHR43552">
    <property type="entry name" value="DIAMINOBUTYRATE--2-OXOGLUTARATE AMINOTRANSFERASE"/>
    <property type="match status" value="1"/>
</dbReference>
<evidence type="ECO:0000256" key="3">
    <source>
        <dbReference type="ARBA" id="ARBA00022576"/>
    </source>
</evidence>
<proteinExistence type="inferred from homology"/>
<dbReference type="EMBL" id="LR134334">
    <property type="protein sequence ID" value="VEF74732.1"/>
    <property type="molecule type" value="Genomic_DNA"/>
</dbReference>
<evidence type="ECO:0000256" key="1">
    <source>
        <dbReference type="ARBA" id="ARBA00001933"/>
    </source>
</evidence>
<reference evidence="8 9" key="1">
    <citation type="submission" date="2018-12" db="EMBL/GenBank/DDBJ databases">
        <authorList>
            <consortium name="Pathogen Informatics"/>
        </authorList>
    </citation>
    <scope>NUCLEOTIDE SEQUENCE [LARGE SCALE GENOMIC DNA]</scope>
    <source>
        <strain evidence="8 9">NCTC7357</strain>
    </source>
</reference>
<comment type="cofactor">
    <cofactor evidence="1 7">
        <name>pyridoxal 5'-phosphate</name>
        <dbReference type="ChEBI" id="CHEBI:597326"/>
    </cofactor>
</comment>
<accession>A0AAX3FVF7</accession>
<dbReference type="InterPro" id="IPR015422">
    <property type="entry name" value="PyrdxlP-dep_Trfase_small"/>
</dbReference>
<evidence type="ECO:0000256" key="4">
    <source>
        <dbReference type="ARBA" id="ARBA00022679"/>
    </source>
</evidence>
<dbReference type="NCBIfam" id="TIGR02407">
    <property type="entry name" value="ectoine_ectB"/>
    <property type="match status" value="1"/>
</dbReference>
<dbReference type="AlphaFoldDB" id="A0AAX3FVF7"/>
<dbReference type="InterPro" id="IPR049704">
    <property type="entry name" value="Aminotrans_3_PPA_site"/>
</dbReference>
<dbReference type="InterPro" id="IPR012773">
    <property type="entry name" value="Ectoine_EctB"/>
</dbReference>
<protein>
    <recommendedName>
        <fullName evidence="7">Diaminobutyrate--2-oxoglutarate transaminase</fullName>
        <ecNumber evidence="7">2.6.1.76</ecNumber>
    </recommendedName>
    <alternativeName>
        <fullName evidence="7">DABA aminotransferase</fullName>
    </alternativeName>
</protein>
<sequence>MNNFIAEAVSLISEDPADTFFNHESAVRSYCRKFPAIFATARNSILTDINGTSYIDFLSGAGSLNYGHNNPMIKEALLDYLRSDGITHSLDLHTSAKKTFIEAFNRVILGPRALNYRLQFTGPTGANAIEAAMKLARKVTGRTNIVAFSNAFHGMSLGALAASARSAKRAAAGVSLPDITRMPYEGFLGQQVDSLSVLENMLTTPGSGIDLPAAFIVESVQAEGGVNVASPQWLRGLAQLASRHGILLIVDDIQAGCGRTGTFFSFERAGIQPDLVCLAKSISGYGLPMSLVLIRPELDLWQPGEHNGTFRGNNLAFIAAAQALRYWQDRDFMDALGQRSKQIADTLAHWQETWPQLIKAVRGLGMIWGIELPDAPTTQQVSAQAYAGGLIVETCGAQDNVIKLLPPLTIDPQSLDRGLAQLGRALSSAAKK</sequence>
<name>A0AAX3FVF7_9PSED</name>
<dbReference type="CDD" id="cd00610">
    <property type="entry name" value="OAT_like"/>
    <property type="match status" value="1"/>
</dbReference>
<dbReference type="NCBIfam" id="NF006733">
    <property type="entry name" value="PRK09264.1"/>
    <property type="match status" value="1"/>
</dbReference>